<organism evidence="2 3">
    <name type="scientific">Favolaschia claudopus</name>
    <dbReference type="NCBI Taxonomy" id="2862362"/>
    <lineage>
        <taxon>Eukaryota</taxon>
        <taxon>Fungi</taxon>
        <taxon>Dikarya</taxon>
        <taxon>Basidiomycota</taxon>
        <taxon>Agaricomycotina</taxon>
        <taxon>Agaricomycetes</taxon>
        <taxon>Agaricomycetidae</taxon>
        <taxon>Agaricales</taxon>
        <taxon>Marasmiineae</taxon>
        <taxon>Mycenaceae</taxon>
        <taxon>Favolaschia</taxon>
    </lineage>
</organism>
<proteinExistence type="predicted"/>
<evidence type="ECO:0000313" key="3">
    <source>
        <dbReference type="Proteomes" id="UP001362999"/>
    </source>
</evidence>
<feature type="region of interest" description="Disordered" evidence="1">
    <location>
        <begin position="131"/>
        <end position="160"/>
    </location>
</feature>
<evidence type="ECO:0000256" key="1">
    <source>
        <dbReference type="SAM" id="MobiDB-lite"/>
    </source>
</evidence>
<reference evidence="2 3" key="1">
    <citation type="journal article" date="2024" name="J Genomics">
        <title>Draft genome sequencing and assembly of Favolaschia claudopus CIRM-BRFM 2984 isolated from oak limbs.</title>
        <authorList>
            <person name="Navarro D."/>
            <person name="Drula E."/>
            <person name="Chaduli D."/>
            <person name="Cazenave R."/>
            <person name="Ahrendt S."/>
            <person name="Wang J."/>
            <person name="Lipzen A."/>
            <person name="Daum C."/>
            <person name="Barry K."/>
            <person name="Grigoriev I.V."/>
            <person name="Favel A."/>
            <person name="Rosso M.N."/>
            <person name="Martin F."/>
        </authorList>
    </citation>
    <scope>NUCLEOTIDE SEQUENCE [LARGE SCALE GENOMIC DNA]</scope>
    <source>
        <strain evidence="2 3">CIRM-BRFM 2984</strain>
    </source>
</reference>
<dbReference type="AlphaFoldDB" id="A0AAW0AZF5"/>
<evidence type="ECO:0000313" key="2">
    <source>
        <dbReference type="EMBL" id="KAK7018363.1"/>
    </source>
</evidence>
<name>A0AAW0AZF5_9AGAR</name>
<protein>
    <submittedName>
        <fullName evidence="2">Uncharacterized protein</fullName>
    </submittedName>
</protein>
<accession>A0AAW0AZF5</accession>
<gene>
    <name evidence="2" type="ORF">R3P38DRAFT_2784190</name>
</gene>
<sequence>MEEGRGLMRVWCHQISKVDDEGEEKERTLDKQSQFMMRVTRDDRSCHPPQRFTKGPQRVVKDDSLRTLKRAHPILFCDTTTTTVDGGSYLKIDLHFPAGACYIYQLKTHFIRPRSFTLQAQIPAVRLALDNSDSTSTAPNLHHSLGPSHPGPAQRSSRTVPAKVKLNSHERSGFNPTKGKINFTKLCQRATQINLNFRQVATRINLKGCKRWGSRNARTDD</sequence>
<comment type="caution">
    <text evidence="2">The sequence shown here is derived from an EMBL/GenBank/DDBJ whole genome shotgun (WGS) entry which is preliminary data.</text>
</comment>
<dbReference type="EMBL" id="JAWWNJ010000046">
    <property type="protein sequence ID" value="KAK7018363.1"/>
    <property type="molecule type" value="Genomic_DNA"/>
</dbReference>
<dbReference type="Proteomes" id="UP001362999">
    <property type="component" value="Unassembled WGS sequence"/>
</dbReference>
<keyword evidence="3" id="KW-1185">Reference proteome</keyword>